<dbReference type="AlphaFoldDB" id="A0AAW1PCQ6"/>
<evidence type="ECO:0000313" key="2">
    <source>
        <dbReference type="Proteomes" id="UP001489004"/>
    </source>
</evidence>
<keyword evidence="2" id="KW-1185">Reference proteome</keyword>
<comment type="caution">
    <text evidence="1">The sequence shown here is derived from an EMBL/GenBank/DDBJ whole genome shotgun (WGS) entry which is preliminary data.</text>
</comment>
<dbReference type="EMBL" id="JALJOR010000012">
    <property type="protein sequence ID" value="KAK9807570.1"/>
    <property type="molecule type" value="Genomic_DNA"/>
</dbReference>
<proteinExistence type="predicted"/>
<organism evidence="1 2">
    <name type="scientific">[Myrmecia] bisecta</name>
    <dbReference type="NCBI Taxonomy" id="41462"/>
    <lineage>
        <taxon>Eukaryota</taxon>
        <taxon>Viridiplantae</taxon>
        <taxon>Chlorophyta</taxon>
        <taxon>core chlorophytes</taxon>
        <taxon>Trebouxiophyceae</taxon>
        <taxon>Trebouxiales</taxon>
        <taxon>Trebouxiaceae</taxon>
        <taxon>Myrmecia</taxon>
    </lineage>
</organism>
<protein>
    <submittedName>
        <fullName evidence="1">Uncharacterized protein</fullName>
    </submittedName>
</protein>
<evidence type="ECO:0000313" key="1">
    <source>
        <dbReference type="EMBL" id="KAK9807570.1"/>
    </source>
</evidence>
<dbReference type="Proteomes" id="UP001489004">
    <property type="component" value="Unassembled WGS sequence"/>
</dbReference>
<name>A0AAW1PCQ6_9CHLO</name>
<sequence length="93" mass="9593">MARGRGAQCQASTPGIQATLEAGGPAPALDAEAGAGARFVPTEKLCEGCKVVRSLVEFTQLSSTVDGHHYLCRACVTERAAARMGCKVDAKSV</sequence>
<reference evidence="1 2" key="1">
    <citation type="journal article" date="2024" name="Nat. Commun.">
        <title>Phylogenomics reveals the evolutionary origins of lichenization in chlorophyte algae.</title>
        <authorList>
            <person name="Puginier C."/>
            <person name="Libourel C."/>
            <person name="Otte J."/>
            <person name="Skaloud P."/>
            <person name="Haon M."/>
            <person name="Grisel S."/>
            <person name="Petersen M."/>
            <person name="Berrin J.G."/>
            <person name="Delaux P.M."/>
            <person name="Dal Grande F."/>
            <person name="Keller J."/>
        </authorList>
    </citation>
    <scope>NUCLEOTIDE SEQUENCE [LARGE SCALE GENOMIC DNA]</scope>
    <source>
        <strain evidence="1 2">SAG 2043</strain>
    </source>
</reference>
<gene>
    <name evidence="1" type="ORF">WJX72_003018</name>
</gene>
<accession>A0AAW1PCQ6</accession>